<dbReference type="EMBL" id="JBHUDJ010000002">
    <property type="protein sequence ID" value="MFD1586738.1"/>
    <property type="molecule type" value="Genomic_DNA"/>
</dbReference>
<evidence type="ECO:0000313" key="3">
    <source>
        <dbReference type="Proteomes" id="UP001597119"/>
    </source>
</evidence>
<keyword evidence="1" id="KW-0812">Transmembrane</keyword>
<dbReference type="AlphaFoldDB" id="A0ABD6C8R5"/>
<feature type="transmembrane region" description="Helical" evidence="1">
    <location>
        <begin position="174"/>
        <end position="193"/>
    </location>
</feature>
<keyword evidence="1" id="KW-1133">Transmembrane helix</keyword>
<reference evidence="2 3" key="1">
    <citation type="journal article" date="2019" name="Int. J. Syst. Evol. Microbiol.">
        <title>The Global Catalogue of Microorganisms (GCM) 10K type strain sequencing project: providing services to taxonomists for standard genome sequencing and annotation.</title>
        <authorList>
            <consortium name="The Broad Institute Genomics Platform"/>
            <consortium name="The Broad Institute Genome Sequencing Center for Infectious Disease"/>
            <person name="Wu L."/>
            <person name="Ma J."/>
        </authorList>
    </citation>
    <scope>NUCLEOTIDE SEQUENCE [LARGE SCALE GENOMIC DNA]</scope>
    <source>
        <strain evidence="2 3">CGMCC 1.12125</strain>
    </source>
</reference>
<dbReference type="Proteomes" id="UP001597119">
    <property type="component" value="Unassembled WGS sequence"/>
</dbReference>
<feature type="transmembrane region" description="Helical" evidence="1">
    <location>
        <begin position="205"/>
        <end position="223"/>
    </location>
</feature>
<keyword evidence="3" id="KW-1185">Reference proteome</keyword>
<protein>
    <submittedName>
        <fullName evidence="2">Uncharacterized protein</fullName>
    </submittedName>
</protein>
<feature type="transmembrane region" description="Helical" evidence="1">
    <location>
        <begin position="122"/>
        <end position="144"/>
    </location>
</feature>
<feature type="transmembrane region" description="Helical" evidence="1">
    <location>
        <begin position="43"/>
        <end position="72"/>
    </location>
</feature>
<feature type="transmembrane region" description="Helical" evidence="1">
    <location>
        <begin position="151"/>
        <end position="168"/>
    </location>
</feature>
<feature type="transmembrane region" description="Helical" evidence="1">
    <location>
        <begin position="12"/>
        <end position="37"/>
    </location>
</feature>
<sequence length="380" mass="39439">MSTAQQRPPVADAVLVVMQFGAALTALVLMLAVGIPLGTLEPLVFLTGFANLLIAVQVLLYFATLALTAVVAPRRTADRSQFRDSTTSSVWEYIPLSSILGAAQGAVLGALLVFAVPDHLSTVIPVGVLAGTAVAFVLAGNAVALRGVDTTLSTAGATIYAFVLSAVLLRPLGWQGMVVAAAVGMPALLAARWRLQAVGSIDRRVSVSLVLALLAVSGGTYAYDLGGPRPSVTLDTASSVNLSTTDERWYAVSDHAEKERLVSVGTVTVRNEFEFGRTARLPAYDACLYTGPSGSGPVGRASASIVDGGSMVSPADDPRLASGETREYTVALLLEHVDGLSTEQLRSLGTVPVRRADRCPESTNGPALVLAPADRLLGSD</sequence>
<keyword evidence="1" id="KW-0472">Membrane</keyword>
<organism evidence="2 3">
    <name type="scientific">Halorientalis brevis</name>
    <dbReference type="NCBI Taxonomy" id="1126241"/>
    <lineage>
        <taxon>Archaea</taxon>
        <taxon>Methanobacteriati</taxon>
        <taxon>Methanobacteriota</taxon>
        <taxon>Stenosarchaea group</taxon>
        <taxon>Halobacteria</taxon>
        <taxon>Halobacteriales</taxon>
        <taxon>Haloarculaceae</taxon>
        <taxon>Halorientalis</taxon>
    </lineage>
</organism>
<accession>A0ABD6C8R5</accession>
<name>A0ABD6C8R5_9EURY</name>
<dbReference type="RefSeq" id="WP_247379089.1">
    <property type="nucleotide sequence ID" value="NZ_JALLGV010000007.1"/>
</dbReference>
<proteinExistence type="predicted"/>
<feature type="transmembrane region" description="Helical" evidence="1">
    <location>
        <begin position="93"/>
        <end position="116"/>
    </location>
</feature>
<comment type="caution">
    <text evidence="2">The sequence shown here is derived from an EMBL/GenBank/DDBJ whole genome shotgun (WGS) entry which is preliminary data.</text>
</comment>
<evidence type="ECO:0000313" key="2">
    <source>
        <dbReference type="EMBL" id="MFD1586738.1"/>
    </source>
</evidence>
<evidence type="ECO:0000256" key="1">
    <source>
        <dbReference type="SAM" id="Phobius"/>
    </source>
</evidence>
<gene>
    <name evidence="2" type="ORF">ACFR9U_07060</name>
</gene>